<reference evidence="1 2" key="1">
    <citation type="submission" date="2019-08" db="EMBL/GenBank/DDBJ databases">
        <title>In-depth cultivation of the pig gut microbiome towards novel bacterial diversity and tailored functional studies.</title>
        <authorList>
            <person name="Wylensek D."/>
            <person name="Hitch T.C.A."/>
            <person name="Clavel T."/>
        </authorList>
    </citation>
    <scope>NUCLEOTIDE SEQUENCE [LARGE SCALE GENOMIC DNA]</scope>
    <source>
        <strain evidence="1 2">WB01_CNA04</strain>
    </source>
</reference>
<proteinExistence type="predicted"/>
<protein>
    <submittedName>
        <fullName evidence="1">Uncharacterized protein</fullName>
    </submittedName>
</protein>
<evidence type="ECO:0000313" key="1">
    <source>
        <dbReference type="EMBL" id="MST61274.1"/>
    </source>
</evidence>
<dbReference type="AlphaFoldDB" id="A0A6N7XCY2"/>
<gene>
    <name evidence="1" type="ORF">FYJ69_10335</name>
</gene>
<dbReference type="RefSeq" id="WP_154542364.1">
    <property type="nucleotide sequence ID" value="NZ_JALEVF010000044.1"/>
</dbReference>
<dbReference type="EMBL" id="VUND01000003">
    <property type="protein sequence ID" value="MST61274.1"/>
    <property type="molecule type" value="Genomic_DNA"/>
</dbReference>
<sequence length="64" mass="7366">MRTLWSEKYRNELADAYNKGYEEGYAKGIELAYRLASDGRGNELFEAEGNPEKLRSLLEEYGLS</sequence>
<evidence type="ECO:0000313" key="2">
    <source>
        <dbReference type="Proteomes" id="UP000434342"/>
    </source>
</evidence>
<dbReference type="Proteomes" id="UP000434342">
    <property type="component" value="Unassembled WGS sequence"/>
</dbReference>
<organism evidence="1 2">
    <name type="scientific">Parafannyhessea umbonata</name>
    <dbReference type="NCBI Taxonomy" id="604330"/>
    <lineage>
        <taxon>Bacteria</taxon>
        <taxon>Bacillati</taxon>
        <taxon>Actinomycetota</taxon>
        <taxon>Coriobacteriia</taxon>
        <taxon>Coriobacteriales</taxon>
        <taxon>Atopobiaceae</taxon>
        <taxon>Parafannyhessea</taxon>
    </lineage>
</organism>
<accession>A0A6N7XCY2</accession>
<name>A0A6N7XCY2_9ACTN</name>
<comment type="caution">
    <text evidence="1">The sequence shown here is derived from an EMBL/GenBank/DDBJ whole genome shotgun (WGS) entry which is preliminary data.</text>
</comment>